<feature type="transmembrane region" description="Helical" evidence="1">
    <location>
        <begin position="243"/>
        <end position="264"/>
    </location>
</feature>
<organism evidence="2 3">
    <name type="scientific">Advenella kashmirensis</name>
    <dbReference type="NCBI Taxonomy" id="310575"/>
    <lineage>
        <taxon>Bacteria</taxon>
        <taxon>Pseudomonadati</taxon>
        <taxon>Pseudomonadota</taxon>
        <taxon>Betaproteobacteria</taxon>
        <taxon>Burkholderiales</taxon>
        <taxon>Alcaligenaceae</taxon>
    </lineage>
</organism>
<evidence type="ECO:0000256" key="1">
    <source>
        <dbReference type="SAM" id="Phobius"/>
    </source>
</evidence>
<dbReference type="AlphaFoldDB" id="A0A356LIT3"/>
<dbReference type="Pfam" id="PF03956">
    <property type="entry name" value="Lys_export"/>
    <property type="match status" value="1"/>
</dbReference>
<feature type="transmembrane region" description="Helical" evidence="1">
    <location>
        <begin position="72"/>
        <end position="96"/>
    </location>
</feature>
<dbReference type="EMBL" id="DOEK01000030">
    <property type="protein sequence ID" value="HBP30824.1"/>
    <property type="molecule type" value="Genomic_DNA"/>
</dbReference>
<dbReference type="Proteomes" id="UP000264036">
    <property type="component" value="Unassembled WGS sequence"/>
</dbReference>
<proteinExistence type="predicted"/>
<feature type="transmembrane region" description="Helical" evidence="1">
    <location>
        <begin position="202"/>
        <end position="222"/>
    </location>
</feature>
<feature type="transmembrane region" description="Helical" evidence="1">
    <location>
        <begin position="284"/>
        <end position="310"/>
    </location>
</feature>
<dbReference type="InterPro" id="IPR005642">
    <property type="entry name" value="LysO"/>
</dbReference>
<feature type="transmembrane region" description="Helical" evidence="1">
    <location>
        <begin position="40"/>
        <end position="60"/>
    </location>
</feature>
<feature type="transmembrane region" description="Helical" evidence="1">
    <location>
        <begin position="175"/>
        <end position="196"/>
    </location>
</feature>
<keyword evidence="1" id="KW-0472">Membrane</keyword>
<dbReference type="PANTHER" id="PTHR35804">
    <property type="entry name" value="LYSINE EXPORTER LYSO"/>
    <property type="match status" value="1"/>
</dbReference>
<feature type="transmembrane region" description="Helical" evidence="1">
    <location>
        <begin position="12"/>
        <end position="33"/>
    </location>
</feature>
<dbReference type="GO" id="GO:0015661">
    <property type="term" value="F:L-lysine efflux transmembrane transporter activity"/>
    <property type="evidence" value="ECO:0007669"/>
    <property type="project" value="InterPro"/>
</dbReference>
<dbReference type="PANTHER" id="PTHR35804:SF1">
    <property type="entry name" value="LYSINE EXPORTER LYSO"/>
    <property type="match status" value="1"/>
</dbReference>
<name>A0A356LIT3_9BURK</name>
<sequence length="311" mass="33355">MPLFFAVSMTSLLLSLLPIAAWLLAGYIVGYLLSARAVSVLSRAITPFVWIMLFAIGYRFGQQLSVMHQVLLILQTAVLYSVGITLLCSLALLVLFRPGTRAQTEQHDLGIMHVIRECGIALAFLLVGLGLATLATRWAISVPVPGSEFFLYVLLFLIGADLAHTPLQRNAIRPAMFTLPLVVIIVSLLAGALIAWATNTDIRHGLLLGSGFGWFSLSGVLVTARLGEFYGATALLTDLFRELLAIVVLFFAGARYPMAGIGAAGATAMDTTLPIVRKTAGNPFLVTAIFSGVVLSLVAPFLLSYVLSLFD</sequence>
<evidence type="ECO:0000313" key="3">
    <source>
        <dbReference type="Proteomes" id="UP000264036"/>
    </source>
</evidence>
<gene>
    <name evidence="2" type="ORF">DD666_15560</name>
</gene>
<keyword evidence="1" id="KW-0812">Transmembrane</keyword>
<feature type="transmembrane region" description="Helical" evidence="1">
    <location>
        <begin position="117"/>
        <end position="140"/>
    </location>
</feature>
<protein>
    <recommendedName>
        <fullName evidence="4">Lysine exporter LysO family protein</fullName>
    </recommendedName>
</protein>
<accession>A0A356LIT3</accession>
<evidence type="ECO:0008006" key="4">
    <source>
        <dbReference type="Google" id="ProtNLM"/>
    </source>
</evidence>
<keyword evidence="1" id="KW-1133">Transmembrane helix</keyword>
<comment type="caution">
    <text evidence="2">The sequence shown here is derived from an EMBL/GenBank/DDBJ whole genome shotgun (WGS) entry which is preliminary data.</text>
</comment>
<evidence type="ECO:0000313" key="2">
    <source>
        <dbReference type="EMBL" id="HBP30824.1"/>
    </source>
</evidence>
<dbReference type="GO" id="GO:0005886">
    <property type="term" value="C:plasma membrane"/>
    <property type="evidence" value="ECO:0007669"/>
    <property type="project" value="TreeGrafter"/>
</dbReference>
<reference evidence="2 3" key="1">
    <citation type="journal article" date="2018" name="Nat. Biotechnol.">
        <title>A standardized bacterial taxonomy based on genome phylogeny substantially revises the tree of life.</title>
        <authorList>
            <person name="Parks D.H."/>
            <person name="Chuvochina M."/>
            <person name="Waite D.W."/>
            <person name="Rinke C."/>
            <person name="Skarshewski A."/>
            <person name="Chaumeil P.A."/>
            <person name="Hugenholtz P."/>
        </authorList>
    </citation>
    <scope>NUCLEOTIDE SEQUENCE [LARGE SCALE GENOMIC DNA]</scope>
    <source>
        <strain evidence="2">UBA10707</strain>
    </source>
</reference>